<organism evidence="1 2">
    <name type="scientific">Haloarcula quadrata</name>
    <dbReference type="NCBI Taxonomy" id="182779"/>
    <lineage>
        <taxon>Archaea</taxon>
        <taxon>Methanobacteriati</taxon>
        <taxon>Methanobacteriota</taxon>
        <taxon>Stenosarchaea group</taxon>
        <taxon>Halobacteria</taxon>
        <taxon>Halobacteriales</taxon>
        <taxon>Haloarculaceae</taxon>
        <taxon>Haloarcula</taxon>
    </lineage>
</organism>
<sequence length="105" mass="12395">MGSKSEFPLMPQTEKDKEKLELRRKYKNVGGERVLFLDEWIDADSVDVGDKLVWDEEDVKRVEILDPERRDEYYRVVEVDESVEGTGWVCYANLKLTGQYNFDEL</sequence>
<evidence type="ECO:0000313" key="1">
    <source>
        <dbReference type="EMBL" id="RKS83491.1"/>
    </source>
</evidence>
<gene>
    <name evidence="1" type="ORF">BDK61_2876</name>
</gene>
<keyword evidence="2" id="KW-1185">Reference proteome</keyword>
<protein>
    <submittedName>
        <fullName evidence="1">Uncharacterized protein</fullName>
    </submittedName>
</protein>
<dbReference type="AlphaFoldDB" id="A0A495R864"/>
<evidence type="ECO:0000313" key="2">
    <source>
        <dbReference type="Proteomes" id="UP000268233"/>
    </source>
</evidence>
<comment type="caution">
    <text evidence="1">The sequence shown here is derived from an EMBL/GenBank/DDBJ whole genome shotgun (WGS) entry which is preliminary data.</text>
</comment>
<dbReference type="Proteomes" id="UP000268233">
    <property type="component" value="Unassembled WGS sequence"/>
</dbReference>
<reference evidence="1 2" key="1">
    <citation type="submission" date="2018-10" db="EMBL/GenBank/DDBJ databases">
        <title>Genomic Encyclopedia of Archaeal and Bacterial Type Strains, Phase II (KMG-II): from individual species to whole genera.</title>
        <authorList>
            <person name="Goeker M."/>
        </authorList>
    </citation>
    <scope>NUCLEOTIDE SEQUENCE [LARGE SCALE GENOMIC DNA]</scope>
    <source>
        <strain evidence="1 2">DSM 11927</strain>
    </source>
</reference>
<proteinExistence type="predicted"/>
<dbReference type="EMBL" id="RBWW01000001">
    <property type="protein sequence ID" value="RKS83491.1"/>
    <property type="molecule type" value="Genomic_DNA"/>
</dbReference>
<accession>A0A495R864</accession>
<name>A0A495R864_9EURY</name>